<sequence>MERTETLTSATAPTRELPGGYIDWAAVLGGAVVAAAIGGLFHMFGAGLGMATISFEPGEGSFSLMLIVTGLWMVVTLIASFLTGGYIAGRMRRRVDDATADEVAARDGINGLVVWGAGMLVMAWMAMGAFGAIAVGAGNVADTALRAGGAAVSGGAGAAGAAVDADADNEAVSSWISDSLLRTTPTAPAPAPAAGTASPAATTSPASDTAEIDRQTAAIILNGIRTGDVSDSDRSYLVAAVSQRGNLSQDEAEARVDEAIAAVQNTRAEAEAFAAEAEATAREAAETARIGAILTAFALTAAALVAGAAAVAGAVRGGRHRDEGRLFGGLTYRL</sequence>
<feature type="coiled-coil region" evidence="1">
    <location>
        <begin position="249"/>
        <end position="283"/>
    </location>
</feature>
<keyword evidence="5" id="KW-1185">Reference proteome</keyword>
<keyword evidence="3" id="KW-1133">Transmembrane helix</keyword>
<dbReference type="RefSeq" id="WP_118154066.1">
    <property type="nucleotide sequence ID" value="NZ_QWEY01000008.1"/>
</dbReference>
<evidence type="ECO:0000256" key="3">
    <source>
        <dbReference type="SAM" id="Phobius"/>
    </source>
</evidence>
<evidence type="ECO:0000313" key="5">
    <source>
        <dbReference type="Proteomes" id="UP000284547"/>
    </source>
</evidence>
<dbReference type="OrthoDB" id="7032238at2"/>
<organism evidence="4 5">
    <name type="scientific">Pseudotabrizicola alkalilacus</name>
    <dbReference type="NCBI Taxonomy" id="2305252"/>
    <lineage>
        <taxon>Bacteria</taxon>
        <taxon>Pseudomonadati</taxon>
        <taxon>Pseudomonadota</taxon>
        <taxon>Alphaproteobacteria</taxon>
        <taxon>Rhodobacterales</taxon>
        <taxon>Paracoccaceae</taxon>
        <taxon>Pseudotabrizicola</taxon>
    </lineage>
</organism>
<name>A0A411Z080_9RHOB</name>
<dbReference type="Proteomes" id="UP000284547">
    <property type="component" value="Unassembled WGS sequence"/>
</dbReference>
<evidence type="ECO:0000256" key="2">
    <source>
        <dbReference type="SAM" id="MobiDB-lite"/>
    </source>
</evidence>
<comment type="caution">
    <text evidence="4">The sequence shown here is derived from an EMBL/GenBank/DDBJ whole genome shotgun (WGS) entry which is preliminary data.</text>
</comment>
<evidence type="ECO:0008006" key="6">
    <source>
        <dbReference type="Google" id="ProtNLM"/>
    </source>
</evidence>
<accession>A0A411Z080</accession>
<evidence type="ECO:0000313" key="4">
    <source>
        <dbReference type="EMBL" id="RGP36460.1"/>
    </source>
</evidence>
<feature type="transmembrane region" description="Helical" evidence="3">
    <location>
        <begin position="290"/>
        <end position="315"/>
    </location>
</feature>
<dbReference type="EMBL" id="QWEY01000008">
    <property type="protein sequence ID" value="RGP36460.1"/>
    <property type="molecule type" value="Genomic_DNA"/>
</dbReference>
<feature type="transmembrane region" description="Helical" evidence="3">
    <location>
        <begin position="21"/>
        <end position="44"/>
    </location>
</feature>
<reference evidence="4 5" key="1">
    <citation type="submission" date="2018-08" db="EMBL/GenBank/DDBJ databases">
        <title>Flavobacterium tibetense sp. nov., isolated from a wetland YonghuCo on Tibetan Plateau.</title>
        <authorList>
            <person name="Phurbu D."/>
            <person name="Lu H."/>
            <person name="Xing P."/>
        </authorList>
    </citation>
    <scope>NUCLEOTIDE SEQUENCE [LARGE SCALE GENOMIC DNA]</scope>
    <source>
        <strain evidence="4 5">DJC</strain>
    </source>
</reference>
<feature type="transmembrane region" description="Helical" evidence="3">
    <location>
        <begin position="64"/>
        <end position="88"/>
    </location>
</feature>
<keyword evidence="3" id="KW-0472">Membrane</keyword>
<proteinExistence type="predicted"/>
<dbReference type="AlphaFoldDB" id="A0A411Z080"/>
<feature type="transmembrane region" description="Helical" evidence="3">
    <location>
        <begin position="109"/>
        <end position="135"/>
    </location>
</feature>
<protein>
    <recommendedName>
        <fullName evidence="6">PhnA-like protein</fullName>
    </recommendedName>
</protein>
<keyword evidence="3" id="KW-0812">Transmembrane</keyword>
<keyword evidence="1" id="KW-0175">Coiled coil</keyword>
<evidence type="ECO:0000256" key="1">
    <source>
        <dbReference type="SAM" id="Coils"/>
    </source>
</evidence>
<gene>
    <name evidence="4" type="ORF">D1012_14815</name>
</gene>
<feature type="compositionally biased region" description="Low complexity" evidence="2">
    <location>
        <begin position="192"/>
        <end position="209"/>
    </location>
</feature>
<feature type="region of interest" description="Disordered" evidence="2">
    <location>
        <begin position="183"/>
        <end position="209"/>
    </location>
</feature>